<name>A0A6A7BAJ8_9PLEO</name>
<evidence type="ECO:0000256" key="11">
    <source>
        <dbReference type="SAM" id="SignalP"/>
    </source>
</evidence>
<keyword evidence="7 10" id="KW-0472">Membrane</keyword>
<feature type="chain" id="PRO_5025362576" description="RING-type domain-containing protein" evidence="11">
    <location>
        <begin position="23"/>
        <end position="566"/>
    </location>
</feature>
<feature type="region of interest" description="Disordered" evidence="9">
    <location>
        <begin position="270"/>
        <end position="320"/>
    </location>
</feature>
<keyword evidence="4 8" id="KW-0863">Zinc-finger</keyword>
<keyword evidence="14" id="KW-1185">Reference proteome</keyword>
<feature type="compositionally biased region" description="Low complexity" evidence="9">
    <location>
        <begin position="503"/>
        <end position="512"/>
    </location>
</feature>
<dbReference type="Proteomes" id="UP000799423">
    <property type="component" value="Unassembled WGS sequence"/>
</dbReference>
<reference evidence="13" key="1">
    <citation type="submission" date="2020-01" db="EMBL/GenBank/DDBJ databases">
        <authorList>
            <consortium name="DOE Joint Genome Institute"/>
            <person name="Haridas S."/>
            <person name="Albert R."/>
            <person name="Binder M."/>
            <person name="Bloem J."/>
            <person name="Labutti K."/>
            <person name="Salamov A."/>
            <person name="Andreopoulos B."/>
            <person name="Baker S.E."/>
            <person name="Barry K."/>
            <person name="Bills G."/>
            <person name="Bluhm B.H."/>
            <person name="Cannon C."/>
            <person name="Castanera R."/>
            <person name="Culley D.E."/>
            <person name="Daum C."/>
            <person name="Ezra D."/>
            <person name="Gonzalez J.B."/>
            <person name="Henrissat B."/>
            <person name="Kuo A."/>
            <person name="Liang C."/>
            <person name="Lipzen A."/>
            <person name="Lutzoni F."/>
            <person name="Magnuson J."/>
            <person name="Mondo S."/>
            <person name="Nolan M."/>
            <person name="Ohm R."/>
            <person name="Pangilinan J."/>
            <person name="Park H.-J."/>
            <person name="Ramirez L."/>
            <person name="Alfaro M."/>
            <person name="Sun H."/>
            <person name="Tritt A."/>
            <person name="Yoshinaga Y."/>
            <person name="Zwiers L.-H."/>
            <person name="Turgeon B.G."/>
            <person name="Goodwin S.B."/>
            <person name="Spatafora J.W."/>
            <person name="Crous P.W."/>
            <person name="Grigoriev I.V."/>
        </authorList>
    </citation>
    <scope>NUCLEOTIDE SEQUENCE</scope>
    <source>
        <strain evidence="13">IPT5</strain>
    </source>
</reference>
<dbReference type="GO" id="GO:0008270">
    <property type="term" value="F:zinc ion binding"/>
    <property type="evidence" value="ECO:0007669"/>
    <property type="project" value="UniProtKB-KW"/>
</dbReference>
<dbReference type="CDD" id="cd16454">
    <property type="entry name" value="RING-H2_PA-TM-RING"/>
    <property type="match status" value="1"/>
</dbReference>
<evidence type="ECO:0000313" key="13">
    <source>
        <dbReference type="EMBL" id="KAF2852383.1"/>
    </source>
</evidence>
<dbReference type="PROSITE" id="PS50089">
    <property type="entry name" value="ZF_RING_2"/>
    <property type="match status" value="1"/>
</dbReference>
<keyword evidence="2 10" id="KW-0812">Transmembrane</keyword>
<accession>A0A6A7BAJ8</accession>
<feature type="compositionally biased region" description="Polar residues" evidence="9">
    <location>
        <begin position="426"/>
        <end position="437"/>
    </location>
</feature>
<dbReference type="SMART" id="SM00184">
    <property type="entry name" value="RING"/>
    <property type="match status" value="1"/>
</dbReference>
<keyword evidence="5" id="KW-0862">Zinc</keyword>
<feature type="region of interest" description="Disordered" evidence="9">
    <location>
        <begin position="414"/>
        <end position="442"/>
    </location>
</feature>
<dbReference type="InterPro" id="IPR001841">
    <property type="entry name" value="Znf_RING"/>
</dbReference>
<dbReference type="PANTHER" id="PTHR46539:SF1">
    <property type="entry name" value="E3 UBIQUITIN-PROTEIN LIGASE ATL42"/>
    <property type="match status" value="1"/>
</dbReference>
<evidence type="ECO:0000256" key="1">
    <source>
        <dbReference type="ARBA" id="ARBA00004370"/>
    </source>
</evidence>
<dbReference type="InterPro" id="IPR013083">
    <property type="entry name" value="Znf_RING/FYVE/PHD"/>
</dbReference>
<dbReference type="Pfam" id="PF13639">
    <property type="entry name" value="zf-RING_2"/>
    <property type="match status" value="1"/>
</dbReference>
<feature type="compositionally biased region" description="Low complexity" evidence="9">
    <location>
        <begin position="182"/>
        <end position="193"/>
    </location>
</feature>
<proteinExistence type="predicted"/>
<organism evidence="13 14">
    <name type="scientific">Plenodomus tracheiphilus IPT5</name>
    <dbReference type="NCBI Taxonomy" id="1408161"/>
    <lineage>
        <taxon>Eukaryota</taxon>
        <taxon>Fungi</taxon>
        <taxon>Dikarya</taxon>
        <taxon>Ascomycota</taxon>
        <taxon>Pezizomycotina</taxon>
        <taxon>Dothideomycetes</taxon>
        <taxon>Pleosporomycetidae</taxon>
        <taxon>Pleosporales</taxon>
        <taxon>Pleosporineae</taxon>
        <taxon>Leptosphaeriaceae</taxon>
        <taxon>Plenodomus</taxon>
    </lineage>
</organism>
<evidence type="ECO:0000259" key="12">
    <source>
        <dbReference type="PROSITE" id="PS50089"/>
    </source>
</evidence>
<dbReference type="SUPFAM" id="SSF57850">
    <property type="entry name" value="RING/U-box"/>
    <property type="match status" value="1"/>
</dbReference>
<dbReference type="EMBL" id="MU006299">
    <property type="protein sequence ID" value="KAF2852383.1"/>
    <property type="molecule type" value="Genomic_DNA"/>
</dbReference>
<evidence type="ECO:0000256" key="9">
    <source>
        <dbReference type="SAM" id="MobiDB-lite"/>
    </source>
</evidence>
<comment type="subcellular location">
    <subcellularLocation>
        <location evidence="1">Membrane</location>
    </subcellularLocation>
</comment>
<keyword evidence="6 10" id="KW-1133">Transmembrane helix</keyword>
<dbReference type="PANTHER" id="PTHR46539">
    <property type="entry name" value="E3 UBIQUITIN-PROTEIN LIGASE ATL42"/>
    <property type="match status" value="1"/>
</dbReference>
<dbReference type="OrthoDB" id="8062037at2759"/>
<keyword evidence="11" id="KW-0732">Signal</keyword>
<evidence type="ECO:0000256" key="6">
    <source>
        <dbReference type="ARBA" id="ARBA00022989"/>
    </source>
</evidence>
<protein>
    <recommendedName>
        <fullName evidence="12">RING-type domain-containing protein</fullName>
    </recommendedName>
</protein>
<evidence type="ECO:0000256" key="4">
    <source>
        <dbReference type="ARBA" id="ARBA00022771"/>
    </source>
</evidence>
<feature type="region of interest" description="Disordered" evidence="9">
    <location>
        <begin position="477"/>
        <end position="566"/>
    </location>
</feature>
<dbReference type="GO" id="GO:0016020">
    <property type="term" value="C:membrane"/>
    <property type="evidence" value="ECO:0007669"/>
    <property type="project" value="UniProtKB-SubCell"/>
</dbReference>
<feature type="domain" description="RING-type" evidence="12">
    <location>
        <begin position="366"/>
        <end position="408"/>
    </location>
</feature>
<dbReference type="Gene3D" id="3.30.40.10">
    <property type="entry name" value="Zinc/RING finger domain, C3HC4 (zinc finger)"/>
    <property type="match status" value="1"/>
</dbReference>
<sequence length="566" mass="60572">MVLPRMIQWQWACLLFAAAGSASISPSNTSTANNRFSGTLPLQHAEGDSTQIAQLIPLTREASTRTIEGNLYNTNFSNVAGIANSEIAYISCNPDDYTGLVDAQRVFTDAYQNANISGVILYSTATDYCAWEQDSPQDMMQSFPILSMTNKQDSATVLAAVANLPVSMKYFVRVQGRGDDTNNSNSNQQSQQNPLGPSPSTAVAMIILYSITGIITALFLIIIVTGAIRAHRHPERYGPRNVLGRPRQSRARGLARAMLDTIPIVKFGEKEPAKPTDVELGSSSETRDVAATTQETESPETPAATAVGTDATETTPTAASDDIQISKDTPRTLAEDHQEGIAPAQPAIAATTTGTDNPSNDATLGCSICTEDFEKGQDLRVLPCNHKFHPECVDPWLLNVSGTCPLCRVDLRPVTTHDSSDPANELTESSPQPLTETEASHRRRTAFRDILSLHQRPNASTEERIIALRRLREQRLTREREREAGDGGEEASGEDGGAGGAAGVAADTATSAARDRRSKRVSARISQALHGRVRRRDDSPDVGGGGEASASASASTNTAPTDAGAR</sequence>
<evidence type="ECO:0000313" key="14">
    <source>
        <dbReference type="Proteomes" id="UP000799423"/>
    </source>
</evidence>
<evidence type="ECO:0000256" key="7">
    <source>
        <dbReference type="ARBA" id="ARBA00023136"/>
    </source>
</evidence>
<evidence type="ECO:0000256" key="3">
    <source>
        <dbReference type="ARBA" id="ARBA00022723"/>
    </source>
</evidence>
<feature type="signal peptide" evidence="11">
    <location>
        <begin position="1"/>
        <end position="22"/>
    </location>
</feature>
<evidence type="ECO:0000256" key="5">
    <source>
        <dbReference type="ARBA" id="ARBA00022833"/>
    </source>
</evidence>
<dbReference type="AlphaFoldDB" id="A0A6A7BAJ8"/>
<evidence type="ECO:0000256" key="10">
    <source>
        <dbReference type="SAM" id="Phobius"/>
    </source>
</evidence>
<evidence type="ECO:0000256" key="2">
    <source>
        <dbReference type="ARBA" id="ARBA00022692"/>
    </source>
</evidence>
<feature type="region of interest" description="Disordered" evidence="9">
    <location>
        <begin position="177"/>
        <end position="197"/>
    </location>
</feature>
<keyword evidence="3" id="KW-0479">Metal-binding</keyword>
<evidence type="ECO:0000256" key="8">
    <source>
        <dbReference type="PROSITE-ProRule" id="PRU00175"/>
    </source>
</evidence>
<gene>
    <name evidence="13" type="ORF">T440DRAFT_553774</name>
</gene>
<feature type="transmembrane region" description="Helical" evidence="10">
    <location>
        <begin position="202"/>
        <end position="228"/>
    </location>
</feature>